<reference evidence="7" key="1">
    <citation type="journal article" date="2019" name="Int. J. Syst. Evol. Microbiol.">
        <title>The Global Catalogue of Microorganisms (GCM) 10K type strain sequencing project: providing services to taxonomists for standard genome sequencing and annotation.</title>
        <authorList>
            <consortium name="The Broad Institute Genomics Platform"/>
            <consortium name="The Broad Institute Genome Sequencing Center for Infectious Disease"/>
            <person name="Wu L."/>
            <person name="Ma J."/>
        </authorList>
    </citation>
    <scope>NUCLEOTIDE SEQUENCE [LARGE SCALE GENOMIC DNA]</scope>
    <source>
        <strain evidence="7">CCUG 60214</strain>
    </source>
</reference>
<keyword evidence="3 5" id="KW-1133">Transmembrane helix</keyword>
<evidence type="ECO:0000256" key="5">
    <source>
        <dbReference type="SAM" id="Phobius"/>
    </source>
</evidence>
<feature type="transmembrane region" description="Helical" evidence="5">
    <location>
        <begin position="62"/>
        <end position="86"/>
    </location>
</feature>
<dbReference type="RefSeq" id="WP_380725769.1">
    <property type="nucleotide sequence ID" value="NZ_JBHTLK010000136.1"/>
</dbReference>
<dbReference type="EMBL" id="JBHTLK010000136">
    <property type="protein sequence ID" value="MFD1150038.1"/>
    <property type="molecule type" value="Genomic_DNA"/>
</dbReference>
<evidence type="ECO:0000313" key="7">
    <source>
        <dbReference type="Proteomes" id="UP001597168"/>
    </source>
</evidence>
<keyword evidence="7" id="KW-1185">Reference proteome</keyword>
<gene>
    <name evidence="6" type="ORF">ACFQ3T_23140</name>
</gene>
<comment type="caution">
    <text evidence="6">The sequence shown here is derived from an EMBL/GenBank/DDBJ whole genome shotgun (WGS) entry which is preliminary data.</text>
</comment>
<evidence type="ECO:0000256" key="1">
    <source>
        <dbReference type="ARBA" id="ARBA00004141"/>
    </source>
</evidence>
<dbReference type="Pfam" id="PF07681">
    <property type="entry name" value="DoxX"/>
    <property type="match status" value="1"/>
</dbReference>
<evidence type="ECO:0000313" key="6">
    <source>
        <dbReference type="EMBL" id="MFD1150038.1"/>
    </source>
</evidence>
<dbReference type="InterPro" id="IPR032808">
    <property type="entry name" value="DoxX"/>
</dbReference>
<sequence>MRKSRRRITIEIIDRYQRNQVAVQRAVIGLLYVWFGGLKVVPGLSPVDDLAGHAMSAMTMGLVKPAVSMPLLAVAEILIGIGLITGKLPRTTVLVAFGHMAGIFLTVFILPGEIWAAWGVPTLNGQYVLKNVVLVCGLANVALRVFRQAPEKAVVHREAGLVDQLGQRVRG</sequence>
<feature type="transmembrane region" description="Helical" evidence="5">
    <location>
        <begin position="127"/>
        <end position="146"/>
    </location>
</feature>
<evidence type="ECO:0000256" key="2">
    <source>
        <dbReference type="ARBA" id="ARBA00022692"/>
    </source>
</evidence>
<name>A0ABW3QZ25_9PSEU</name>
<feature type="transmembrane region" description="Helical" evidence="5">
    <location>
        <begin position="93"/>
        <end position="115"/>
    </location>
</feature>
<comment type="subcellular location">
    <subcellularLocation>
        <location evidence="1">Membrane</location>
        <topology evidence="1">Multi-pass membrane protein</topology>
    </subcellularLocation>
</comment>
<keyword evidence="4 5" id="KW-0472">Membrane</keyword>
<evidence type="ECO:0000256" key="3">
    <source>
        <dbReference type="ARBA" id="ARBA00022989"/>
    </source>
</evidence>
<organism evidence="6 7">
    <name type="scientific">Saccharothrix hoggarensis</name>
    <dbReference type="NCBI Taxonomy" id="913853"/>
    <lineage>
        <taxon>Bacteria</taxon>
        <taxon>Bacillati</taxon>
        <taxon>Actinomycetota</taxon>
        <taxon>Actinomycetes</taxon>
        <taxon>Pseudonocardiales</taxon>
        <taxon>Pseudonocardiaceae</taxon>
        <taxon>Saccharothrix</taxon>
    </lineage>
</organism>
<feature type="transmembrane region" description="Helical" evidence="5">
    <location>
        <begin position="21"/>
        <end position="42"/>
    </location>
</feature>
<evidence type="ECO:0000256" key="4">
    <source>
        <dbReference type="ARBA" id="ARBA00023136"/>
    </source>
</evidence>
<proteinExistence type="predicted"/>
<evidence type="ECO:0008006" key="8">
    <source>
        <dbReference type="Google" id="ProtNLM"/>
    </source>
</evidence>
<dbReference type="Proteomes" id="UP001597168">
    <property type="component" value="Unassembled WGS sequence"/>
</dbReference>
<protein>
    <recommendedName>
        <fullName evidence="8">Membrane protein YkgB</fullName>
    </recommendedName>
</protein>
<keyword evidence="2 5" id="KW-0812">Transmembrane</keyword>
<accession>A0ABW3QZ25</accession>